<evidence type="ECO:0000256" key="7">
    <source>
        <dbReference type="ARBA" id="ARBA00022771"/>
    </source>
</evidence>
<name>A0A9D0ZRE6_9FIRM</name>
<evidence type="ECO:0000313" key="18">
    <source>
        <dbReference type="Proteomes" id="UP000824260"/>
    </source>
</evidence>
<feature type="domain" description="Toprim" evidence="16">
    <location>
        <begin position="256"/>
        <end position="337"/>
    </location>
</feature>
<keyword evidence="9" id="KW-0460">Magnesium</keyword>
<evidence type="ECO:0000256" key="12">
    <source>
        <dbReference type="HAMAP-Rule" id="MF_00974"/>
    </source>
</evidence>
<evidence type="ECO:0000256" key="10">
    <source>
        <dbReference type="ARBA" id="ARBA00023125"/>
    </source>
</evidence>
<dbReference type="InterPro" id="IPR002694">
    <property type="entry name" value="Znf_CHC2"/>
</dbReference>
<keyword evidence="3 12" id="KW-0808">Transferase</keyword>
<dbReference type="Pfam" id="PF08275">
    <property type="entry name" value="DNAG_N"/>
    <property type="match status" value="1"/>
</dbReference>
<dbReference type="Proteomes" id="UP000824260">
    <property type="component" value="Unassembled WGS sequence"/>
</dbReference>
<dbReference type="InterPro" id="IPR006295">
    <property type="entry name" value="DNA_primase_DnaG"/>
</dbReference>
<dbReference type="InterPro" id="IPR013264">
    <property type="entry name" value="DNAG_N"/>
</dbReference>
<keyword evidence="10 12" id="KW-0238">DNA-binding</keyword>
<dbReference type="CDD" id="cd03364">
    <property type="entry name" value="TOPRIM_DnaG_primases"/>
    <property type="match status" value="1"/>
</dbReference>
<dbReference type="PIRSF" id="PIRSF002811">
    <property type="entry name" value="DnaG"/>
    <property type="match status" value="1"/>
</dbReference>
<dbReference type="SMART" id="SM00400">
    <property type="entry name" value="ZnF_CHCC"/>
    <property type="match status" value="1"/>
</dbReference>
<reference evidence="17" key="1">
    <citation type="submission" date="2020-10" db="EMBL/GenBank/DDBJ databases">
        <authorList>
            <person name="Gilroy R."/>
        </authorList>
    </citation>
    <scope>NUCLEOTIDE SEQUENCE</scope>
    <source>
        <strain evidence="17">ChiSjej6B24-2974</strain>
    </source>
</reference>
<evidence type="ECO:0000256" key="11">
    <source>
        <dbReference type="ARBA" id="ARBA00023163"/>
    </source>
</evidence>
<dbReference type="Gene3D" id="3.90.580.10">
    <property type="entry name" value="Zinc finger, CHC2-type domain"/>
    <property type="match status" value="1"/>
</dbReference>
<dbReference type="InterPro" id="IPR006171">
    <property type="entry name" value="TOPRIM_dom"/>
</dbReference>
<evidence type="ECO:0000256" key="14">
    <source>
        <dbReference type="PIRSR" id="PIRSR002811-1"/>
    </source>
</evidence>
<comment type="function">
    <text evidence="12 13">RNA polymerase that catalyzes the synthesis of short RNA molecules used as primers for DNA polymerase during DNA replication.</text>
</comment>
<dbReference type="GO" id="GO:0005737">
    <property type="term" value="C:cytoplasm"/>
    <property type="evidence" value="ECO:0007669"/>
    <property type="project" value="TreeGrafter"/>
</dbReference>
<proteinExistence type="inferred from homology"/>
<feature type="coiled-coil region" evidence="15">
    <location>
        <begin position="523"/>
        <end position="555"/>
    </location>
</feature>
<gene>
    <name evidence="12" type="primary">dnaG</name>
    <name evidence="17" type="ORF">IAA52_13520</name>
</gene>
<keyword evidence="1 12" id="KW-0240">DNA-directed RNA polymerase</keyword>
<dbReference type="InterPro" id="IPR050219">
    <property type="entry name" value="DnaG_primase"/>
</dbReference>
<dbReference type="Pfam" id="PF13155">
    <property type="entry name" value="Toprim_2"/>
    <property type="match status" value="1"/>
</dbReference>
<reference evidence="17" key="2">
    <citation type="journal article" date="2021" name="PeerJ">
        <title>Extensive microbial diversity within the chicken gut microbiome revealed by metagenomics and culture.</title>
        <authorList>
            <person name="Gilroy R."/>
            <person name="Ravi A."/>
            <person name="Getino M."/>
            <person name="Pursley I."/>
            <person name="Horton D.L."/>
            <person name="Alikhan N.F."/>
            <person name="Baker D."/>
            <person name="Gharbi K."/>
            <person name="Hall N."/>
            <person name="Watson M."/>
            <person name="Adriaenssens E.M."/>
            <person name="Foster-Nyarko E."/>
            <person name="Jarju S."/>
            <person name="Secka A."/>
            <person name="Antonio M."/>
            <person name="Oren A."/>
            <person name="Chaudhuri R.R."/>
            <person name="La Ragione R."/>
            <person name="Hildebrand F."/>
            <person name="Pallen M.J."/>
        </authorList>
    </citation>
    <scope>NUCLEOTIDE SEQUENCE</scope>
    <source>
        <strain evidence="17">ChiSjej6B24-2974</strain>
    </source>
</reference>
<dbReference type="EMBL" id="DVFZ01000126">
    <property type="protein sequence ID" value="HIQ84104.1"/>
    <property type="molecule type" value="Genomic_DNA"/>
</dbReference>
<dbReference type="GO" id="GO:0006269">
    <property type="term" value="P:DNA replication, synthesis of primer"/>
    <property type="evidence" value="ECO:0007669"/>
    <property type="project" value="UniProtKB-UniRule"/>
</dbReference>
<keyword evidence="8 12" id="KW-0862">Zinc</keyword>
<protein>
    <recommendedName>
        <fullName evidence="12 13">DNA primase</fullName>
        <ecNumber evidence="12">2.7.7.101</ecNumber>
    </recommendedName>
</protein>
<keyword evidence="2 12" id="KW-0639">Primosome</keyword>
<dbReference type="Pfam" id="PF01807">
    <property type="entry name" value="Zn_ribbon_DnaG"/>
    <property type="match status" value="1"/>
</dbReference>
<comment type="caution">
    <text evidence="17">The sequence shown here is derived from an EMBL/GenBank/DDBJ whole genome shotgun (WGS) entry which is preliminary data.</text>
</comment>
<comment type="domain">
    <text evidence="12">Contains an N-terminal zinc-binding domain, a central core domain that contains the primase activity, and a C-terminal DnaB-binding domain.</text>
</comment>
<comment type="catalytic activity">
    <reaction evidence="12">
        <text>ssDNA + n NTP = ssDNA/pppN(pN)n-1 hybrid + (n-1) diphosphate.</text>
        <dbReference type="EC" id="2.7.7.101"/>
    </reaction>
</comment>
<evidence type="ECO:0000256" key="1">
    <source>
        <dbReference type="ARBA" id="ARBA00022478"/>
    </source>
</evidence>
<dbReference type="GO" id="GO:0000428">
    <property type="term" value="C:DNA-directed RNA polymerase complex"/>
    <property type="evidence" value="ECO:0007669"/>
    <property type="project" value="UniProtKB-KW"/>
</dbReference>
<dbReference type="PANTHER" id="PTHR30313">
    <property type="entry name" value="DNA PRIMASE"/>
    <property type="match status" value="1"/>
</dbReference>
<organism evidence="17 18">
    <name type="scientific">Candidatus Pullichristensenella stercorigallinarum</name>
    <dbReference type="NCBI Taxonomy" id="2840909"/>
    <lineage>
        <taxon>Bacteria</taxon>
        <taxon>Bacillati</taxon>
        <taxon>Bacillota</taxon>
        <taxon>Clostridia</taxon>
        <taxon>Candidatus Pullichristensenella</taxon>
    </lineage>
</organism>
<comment type="cofactor">
    <cofactor evidence="12 13 14">
        <name>Zn(2+)</name>
        <dbReference type="ChEBI" id="CHEBI:29105"/>
    </cofactor>
    <text evidence="12 13 14">Binds 1 zinc ion per monomer.</text>
</comment>
<dbReference type="EC" id="2.7.7.101" evidence="12"/>
<dbReference type="Gene3D" id="3.90.980.10">
    <property type="entry name" value="DNA primase, catalytic core, N-terminal domain"/>
    <property type="match status" value="1"/>
</dbReference>
<dbReference type="AlphaFoldDB" id="A0A9D0ZRE6"/>
<accession>A0A9D0ZRE6</accession>
<evidence type="ECO:0000313" key="17">
    <source>
        <dbReference type="EMBL" id="HIQ84104.1"/>
    </source>
</evidence>
<evidence type="ECO:0000256" key="6">
    <source>
        <dbReference type="ARBA" id="ARBA00022723"/>
    </source>
</evidence>
<keyword evidence="4 12" id="KW-0548">Nucleotidyltransferase</keyword>
<dbReference type="InterPro" id="IPR034151">
    <property type="entry name" value="TOPRIM_DnaG_bac"/>
</dbReference>
<dbReference type="GO" id="GO:0003899">
    <property type="term" value="F:DNA-directed RNA polymerase activity"/>
    <property type="evidence" value="ECO:0007669"/>
    <property type="project" value="UniProtKB-UniRule"/>
</dbReference>
<dbReference type="InterPro" id="IPR036977">
    <property type="entry name" value="DNA_primase_Znf_CHC2"/>
</dbReference>
<comment type="subunit">
    <text evidence="12">Monomer. Interacts with DnaB.</text>
</comment>
<dbReference type="GO" id="GO:0008270">
    <property type="term" value="F:zinc ion binding"/>
    <property type="evidence" value="ECO:0007669"/>
    <property type="project" value="UniProtKB-UniRule"/>
</dbReference>
<dbReference type="NCBIfam" id="TIGR01391">
    <property type="entry name" value="dnaG"/>
    <property type="match status" value="1"/>
</dbReference>
<dbReference type="PROSITE" id="PS50880">
    <property type="entry name" value="TOPRIM"/>
    <property type="match status" value="1"/>
</dbReference>
<feature type="zinc finger region" description="CHC2-type" evidence="12 14">
    <location>
        <begin position="40"/>
        <end position="64"/>
    </location>
</feature>
<evidence type="ECO:0000256" key="3">
    <source>
        <dbReference type="ARBA" id="ARBA00022679"/>
    </source>
</evidence>
<dbReference type="InterPro" id="IPR037068">
    <property type="entry name" value="DNA_primase_core_N_sf"/>
</dbReference>
<dbReference type="InterPro" id="IPR030846">
    <property type="entry name" value="DnaG_bac"/>
</dbReference>
<dbReference type="SUPFAM" id="SSF56731">
    <property type="entry name" value="DNA primase core"/>
    <property type="match status" value="1"/>
</dbReference>
<dbReference type="SUPFAM" id="SSF57783">
    <property type="entry name" value="Zinc beta-ribbon"/>
    <property type="match status" value="1"/>
</dbReference>
<evidence type="ECO:0000256" key="15">
    <source>
        <dbReference type="SAM" id="Coils"/>
    </source>
</evidence>
<keyword evidence="5 12" id="KW-0235">DNA replication</keyword>
<dbReference type="GO" id="GO:0003677">
    <property type="term" value="F:DNA binding"/>
    <property type="evidence" value="ECO:0007669"/>
    <property type="project" value="UniProtKB-KW"/>
</dbReference>
<dbReference type="GO" id="GO:1990077">
    <property type="term" value="C:primosome complex"/>
    <property type="evidence" value="ECO:0007669"/>
    <property type="project" value="UniProtKB-KW"/>
</dbReference>
<keyword evidence="15" id="KW-0175">Coiled coil</keyword>
<comment type="similarity">
    <text evidence="12 13">Belongs to the DnaG primase family.</text>
</comment>
<dbReference type="FunFam" id="3.90.580.10:FF:000001">
    <property type="entry name" value="DNA primase"/>
    <property type="match status" value="1"/>
</dbReference>
<evidence type="ECO:0000256" key="2">
    <source>
        <dbReference type="ARBA" id="ARBA00022515"/>
    </source>
</evidence>
<sequence length="572" mass="64318">MAGRFSDAWLDELRSRVSIEEIVSEYVPLKRKGHRSWGLCPFHNEKTPSFTVDTETQLFYCFGCHKGGSVIQFVMELERLDFPEAVKLLAERVHLPLPEGTDQGSALRADERERIYEANVAAARFFHATLWTGEGAEALSYLYKRGLSDADIRRFGLGFAPRGWDTTLHHLRQAGFEEALLERAGLVVRRESSVYDMFRGRAIFPIISAQGKVLGFGGRALGNEQPKYLNTADTPVFNKRQGLYALNFAKKERAAGRLVLVEGYMDAVSLRKHGVQGVVATLGTALTEEQARLMKRYASEVWISYDGDSAGQKAALRALDILEPAGLKAHVIDYPEGMDPDDFIRARGKEGFEALKKYDATEYRMLRARDGLELSTQDGMTQYVLRCCQILRGVQSPVEMENHLRRLVVESGYEREILLRQIGASAPAPQNAPKPRPRLRREEVSAAEMAQRVLLTLLCEGRIPAQTVEPSDFEAGPLRDCAAWLIEGKAVNAFLEQLDDEGRARVLPALNYQPLPETREEALKMAEDSLEAIRAARRSDEAERLQAQAATADAEERRKIYEKIEKLYEQLP</sequence>
<dbReference type="Gene3D" id="3.40.1360.10">
    <property type="match status" value="1"/>
</dbReference>
<evidence type="ECO:0000259" key="16">
    <source>
        <dbReference type="PROSITE" id="PS50880"/>
    </source>
</evidence>
<evidence type="ECO:0000256" key="9">
    <source>
        <dbReference type="ARBA" id="ARBA00022842"/>
    </source>
</evidence>
<evidence type="ECO:0000256" key="4">
    <source>
        <dbReference type="ARBA" id="ARBA00022695"/>
    </source>
</evidence>
<keyword evidence="6 12" id="KW-0479">Metal-binding</keyword>
<evidence type="ECO:0000256" key="13">
    <source>
        <dbReference type="PIRNR" id="PIRNR002811"/>
    </source>
</evidence>
<dbReference type="FunFam" id="3.90.980.10:FF:000001">
    <property type="entry name" value="DNA primase"/>
    <property type="match status" value="1"/>
</dbReference>
<dbReference type="SMART" id="SM00493">
    <property type="entry name" value="TOPRIM"/>
    <property type="match status" value="1"/>
</dbReference>
<dbReference type="HAMAP" id="MF_00974">
    <property type="entry name" value="DNA_primase_DnaG"/>
    <property type="match status" value="1"/>
</dbReference>
<keyword evidence="7 12" id="KW-0863">Zinc-finger</keyword>
<evidence type="ECO:0000256" key="5">
    <source>
        <dbReference type="ARBA" id="ARBA00022705"/>
    </source>
</evidence>
<evidence type="ECO:0000256" key="8">
    <source>
        <dbReference type="ARBA" id="ARBA00022833"/>
    </source>
</evidence>
<dbReference type="PANTHER" id="PTHR30313:SF2">
    <property type="entry name" value="DNA PRIMASE"/>
    <property type="match status" value="1"/>
</dbReference>
<keyword evidence="11 12" id="KW-0804">Transcription</keyword>